<dbReference type="RefSeq" id="WP_191138666.1">
    <property type="nucleotide sequence ID" value="NZ_JACXAG020000001.1"/>
</dbReference>
<evidence type="ECO:0000256" key="11">
    <source>
        <dbReference type="ARBA" id="ARBA00022884"/>
    </source>
</evidence>
<dbReference type="PROSITE" id="PS51483">
    <property type="entry name" value="B5"/>
    <property type="match status" value="1"/>
</dbReference>
<dbReference type="Gene3D" id="3.30.930.10">
    <property type="entry name" value="Bira Bifunctional Protein, Domain 2"/>
    <property type="match status" value="1"/>
</dbReference>
<comment type="subunit">
    <text evidence="3 15">Tetramer of two alpha and two beta subunits.</text>
</comment>
<evidence type="ECO:0000256" key="4">
    <source>
        <dbReference type="ARBA" id="ARBA00022490"/>
    </source>
</evidence>
<dbReference type="Pfam" id="PF03483">
    <property type="entry name" value="B3_4"/>
    <property type="match status" value="1"/>
</dbReference>
<evidence type="ECO:0000256" key="3">
    <source>
        <dbReference type="ARBA" id="ARBA00011209"/>
    </source>
</evidence>
<dbReference type="FunFam" id="3.30.56.10:FF:000002">
    <property type="entry name" value="Phenylalanine--tRNA ligase beta subunit"/>
    <property type="match status" value="1"/>
</dbReference>
<dbReference type="InterPro" id="IPR004532">
    <property type="entry name" value="Phe-tRNA-ligase_IIc_bsu_bact"/>
</dbReference>
<name>A0A926NBN9_9BACL</name>
<keyword evidence="5 16" id="KW-0820">tRNA-binding</keyword>
<evidence type="ECO:0000256" key="8">
    <source>
        <dbReference type="ARBA" id="ARBA00022741"/>
    </source>
</evidence>
<dbReference type="GO" id="GO:0005524">
    <property type="term" value="F:ATP binding"/>
    <property type="evidence" value="ECO:0007669"/>
    <property type="project" value="UniProtKB-UniRule"/>
</dbReference>
<accession>A0A926NBN9</accession>
<dbReference type="SUPFAM" id="SSF46955">
    <property type="entry name" value="Putative DNA-binding domain"/>
    <property type="match status" value="1"/>
</dbReference>
<dbReference type="InterPro" id="IPR005146">
    <property type="entry name" value="B3/B4_tRNA-bd"/>
</dbReference>
<dbReference type="SMART" id="SM00896">
    <property type="entry name" value="FDX-ACB"/>
    <property type="match status" value="1"/>
</dbReference>
<sequence length="805" mass="89214">MLVSYEWLKEYVDLNGISPEDIAEEMNRTGIEVEVIYTRDAGVTGVTVGYVQEVTPHPEADRLQVCTVDVGKDQPLQIVCGATNIAAGQRVPVAEVGAKLPGDFKIKKAKLRGVDSFGMICSAKELGLPDKVLMKEQMDGILVLSEDAPIGTDIHSYMGMDDQVIELQLTPNRSDCLSMMGVAVEVAAIFDRELRLPQLDTPIDAELAETFRIEVESEADCPIYAAQTITDLRVGASPQWMQNRLISAGIRPINNIVDVTNYVMIETGQPLHAFDLGNLSGEAICIRRAEENEVVTTLDGEIRTCTRDTLMITDGEKPIALAGIMGGKNAEVTTNTQSILLESAYFDPTLTRVASRQTGLRTDASSRFEKGVDPDKIIAAIHRARQLLEQIAGGSASSQVVVKGSLERNEFTVDLRHSQLIKVLGMDVKEEQVMDIFRRLRLETEQMTDHYAVKIPSRRPDIKIEVDLIEEVARLYGYDQIPTSLLWGKQTPGGLTRNQHTRRIIRRSLRALGLNEVITYSLTSEGASSAIASLHENEKSIAIAMPMSNEHAYLRTSLLPHLIKTASYNVKHGNHRVRIFELGKTYITTEEQLTKLPDERFEVAGLVTGPITPSIWQKQQPQNDFFEMKGIIEAMLSRLGLAEPTFREESPIGFHPGRTAGIYIENQKIGLIGQLHPKLAQNMDLEETVVFQLDLETFLNDEMDDLIYAPIGKFPAVTRDLALVVDEAIPVGSVKEKIKEAGGALLEEITLFDVYVGEQVGEGKKSVAFSFVYRSKERTLTDEEVQAAHDAIVQSLEVTFDAKLR</sequence>
<dbReference type="SMART" id="SM00873">
    <property type="entry name" value="B3_4"/>
    <property type="match status" value="1"/>
</dbReference>
<dbReference type="GO" id="GO:0140096">
    <property type="term" value="F:catalytic activity, acting on a protein"/>
    <property type="evidence" value="ECO:0007669"/>
    <property type="project" value="UniProtKB-ARBA"/>
</dbReference>
<keyword evidence="13 15" id="KW-0030">Aminoacyl-tRNA synthetase</keyword>
<evidence type="ECO:0000256" key="2">
    <source>
        <dbReference type="ARBA" id="ARBA00008653"/>
    </source>
</evidence>
<evidence type="ECO:0000256" key="15">
    <source>
        <dbReference type="HAMAP-Rule" id="MF_00283"/>
    </source>
</evidence>
<dbReference type="SUPFAM" id="SSF50249">
    <property type="entry name" value="Nucleic acid-binding proteins"/>
    <property type="match status" value="1"/>
</dbReference>
<dbReference type="Gene3D" id="2.40.50.140">
    <property type="entry name" value="Nucleic acid-binding proteins"/>
    <property type="match status" value="1"/>
</dbReference>
<dbReference type="Gene3D" id="3.30.70.380">
    <property type="entry name" value="Ferrodoxin-fold anticodon-binding domain"/>
    <property type="match status" value="1"/>
</dbReference>
<evidence type="ECO:0000259" key="19">
    <source>
        <dbReference type="PROSITE" id="PS51483"/>
    </source>
</evidence>
<evidence type="ECO:0000256" key="14">
    <source>
        <dbReference type="ARBA" id="ARBA00049255"/>
    </source>
</evidence>
<dbReference type="InterPro" id="IPR045864">
    <property type="entry name" value="aa-tRNA-synth_II/BPL/LPL"/>
</dbReference>
<evidence type="ECO:0000256" key="16">
    <source>
        <dbReference type="PROSITE-ProRule" id="PRU00209"/>
    </source>
</evidence>
<evidence type="ECO:0000256" key="9">
    <source>
        <dbReference type="ARBA" id="ARBA00022840"/>
    </source>
</evidence>
<dbReference type="SUPFAM" id="SSF54991">
    <property type="entry name" value="Anticodon-binding domain of PheRS"/>
    <property type="match status" value="1"/>
</dbReference>
<dbReference type="InterPro" id="IPR002547">
    <property type="entry name" value="tRNA-bd_dom"/>
</dbReference>
<dbReference type="CDD" id="cd00769">
    <property type="entry name" value="PheRS_beta_core"/>
    <property type="match status" value="1"/>
</dbReference>
<dbReference type="InterPro" id="IPR009061">
    <property type="entry name" value="DNA-bd_dom_put_sf"/>
</dbReference>
<dbReference type="NCBIfam" id="TIGR00472">
    <property type="entry name" value="pheT_bact"/>
    <property type="match status" value="1"/>
</dbReference>
<dbReference type="GO" id="GO:0016740">
    <property type="term" value="F:transferase activity"/>
    <property type="evidence" value="ECO:0007669"/>
    <property type="project" value="UniProtKB-ARBA"/>
</dbReference>
<dbReference type="GO" id="GO:0004826">
    <property type="term" value="F:phenylalanine-tRNA ligase activity"/>
    <property type="evidence" value="ECO:0007669"/>
    <property type="project" value="UniProtKB-UniRule"/>
</dbReference>
<evidence type="ECO:0000256" key="12">
    <source>
        <dbReference type="ARBA" id="ARBA00022917"/>
    </source>
</evidence>
<dbReference type="PANTHER" id="PTHR10947:SF0">
    <property type="entry name" value="PHENYLALANINE--TRNA LIGASE BETA SUBUNIT"/>
    <property type="match status" value="1"/>
</dbReference>
<organism evidence="20 21">
    <name type="scientific">Polycladospora coralii</name>
    <dbReference type="NCBI Taxonomy" id="2771432"/>
    <lineage>
        <taxon>Bacteria</taxon>
        <taxon>Bacillati</taxon>
        <taxon>Bacillota</taxon>
        <taxon>Bacilli</taxon>
        <taxon>Bacillales</taxon>
        <taxon>Thermoactinomycetaceae</taxon>
        <taxon>Polycladospora</taxon>
    </lineage>
</organism>
<keyword evidence="9 15" id="KW-0067">ATP-binding</keyword>
<dbReference type="SUPFAM" id="SSF56037">
    <property type="entry name" value="PheT/TilS domain"/>
    <property type="match status" value="1"/>
</dbReference>
<dbReference type="SUPFAM" id="SSF55681">
    <property type="entry name" value="Class II aaRS and biotin synthetases"/>
    <property type="match status" value="1"/>
</dbReference>
<dbReference type="PROSITE" id="PS50886">
    <property type="entry name" value="TRBD"/>
    <property type="match status" value="1"/>
</dbReference>
<keyword evidence="8 15" id="KW-0547">Nucleotide-binding</keyword>
<proteinExistence type="inferred from homology"/>
<evidence type="ECO:0000256" key="7">
    <source>
        <dbReference type="ARBA" id="ARBA00022723"/>
    </source>
</evidence>
<dbReference type="InterPro" id="IPR041616">
    <property type="entry name" value="PheRS_beta_core"/>
</dbReference>
<dbReference type="InterPro" id="IPR020825">
    <property type="entry name" value="Phe-tRNA_synthase-like_B3/B4"/>
</dbReference>
<feature type="binding site" evidence="15">
    <location>
        <position position="467"/>
    </location>
    <ligand>
        <name>Mg(2+)</name>
        <dbReference type="ChEBI" id="CHEBI:18420"/>
        <note>shared with alpha subunit</note>
    </ligand>
</feature>
<dbReference type="GO" id="GO:0009328">
    <property type="term" value="C:phenylalanine-tRNA ligase complex"/>
    <property type="evidence" value="ECO:0007669"/>
    <property type="project" value="TreeGrafter"/>
</dbReference>
<keyword evidence="7 15" id="KW-0479">Metal-binding</keyword>
<dbReference type="Pfam" id="PF03484">
    <property type="entry name" value="B5"/>
    <property type="match status" value="1"/>
</dbReference>
<dbReference type="GO" id="GO:0000049">
    <property type="term" value="F:tRNA binding"/>
    <property type="evidence" value="ECO:0007669"/>
    <property type="project" value="UniProtKB-UniRule"/>
</dbReference>
<dbReference type="GO" id="GO:0006432">
    <property type="term" value="P:phenylalanyl-tRNA aminoacylation"/>
    <property type="evidence" value="ECO:0007669"/>
    <property type="project" value="UniProtKB-UniRule"/>
</dbReference>
<dbReference type="SMART" id="SM00874">
    <property type="entry name" value="B5"/>
    <property type="match status" value="1"/>
</dbReference>
<keyword evidence="6 15" id="KW-0436">Ligase</keyword>
<dbReference type="InterPro" id="IPR036690">
    <property type="entry name" value="Fdx_antiC-bd_sf"/>
</dbReference>
<dbReference type="InterPro" id="IPR045060">
    <property type="entry name" value="Phe-tRNA-ligase_IIc_bsu"/>
</dbReference>
<dbReference type="InterPro" id="IPR005121">
    <property type="entry name" value="Fdx_antiC-bd"/>
</dbReference>
<evidence type="ECO:0000259" key="17">
    <source>
        <dbReference type="PROSITE" id="PS50886"/>
    </source>
</evidence>
<dbReference type="Pfam" id="PF01588">
    <property type="entry name" value="tRNA_bind"/>
    <property type="match status" value="1"/>
</dbReference>
<dbReference type="AlphaFoldDB" id="A0A926NBN9"/>
<comment type="cofactor">
    <cofactor evidence="15">
        <name>Mg(2+)</name>
        <dbReference type="ChEBI" id="CHEBI:18420"/>
    </cofactor>
    <text evidence="15">Binds 2 magnesium ions per tetramer.</text>
</comment>
<dbReference type="InterPro" id="IPR005147">
    <property type="entry name" value="tRNA_synthase_B5-dom"/>
</dbReference>
<evidence type="ECO:0000256" key="6">
    <source>
        <dbReference type="ARBA" id="ARBA00022598"/>
    </source>
</evidence>
<reference evidence="20" key="1">
    <citation type="submission" date="2020-09" db="EMBL/GenBank/DDBJ databases">
        <title>A novel bacterium of genus Hazenella, isolated from South China Sea.</title>
        <authorList>
            <person name="Huang H."/>
            <person name="Mo K."/>
            <person name="Hu Y."/>
        </authorList>
    </citation>
    <scope>NUCLEOTIDE SEQUENCE</scope>
    <source>
        <strain evidence="20">IB182357</strain>
    </source>
</reference>
<dbReference type="Pfam" id="PF17759">
    <property type="entry name" value="tRNA_synthFbeta"/>
    <property type="match status" value="1"/>
</dbReference>
<feature type="domain" description="TRNA-binding" evidence="17">
    <location>
        <begin position="40"/>
        <end position="155"/>
    </location>
</feature>
<keyword evidence="10 15" id="KW-0460">Magnesium</keyword>
<feature type="domain" description="FDX-ACB" evidence="18">
    <location>
        <begin position="712"/>
        <end position="805"/>
    </location>
</feature>
<keyword evidence="21" id="KW-1185">Reference proteome</keyword>
<comment type="caution">
    <text evidence="20">The sequence shown here is derived from an EMBL/GenBank/DDBJ whole genome shotgun (WGS) entry which is preliminary data.</text>
</comment>
<dbReference type="NCBIfam" id="NF045760">
    <property type="entry name" value="YtpR"/>
    <property type="match status" value="1"/>
</dbReference>
<gene>
    <name evidence="15" type="primary">pheT</name>
    <name evidence="20" type="ORF">IC620_10680</name>
</gene>
<feature type="domain" description="B5" evidence="19">
    <location>
        <begin position="408"/>
        <end position="483"/>
    </location>
</feature>
<keyword evidence="12 15" id="KW-0648">Protein biosynthesis</keyword>
<dbReference type="FunFam" id="2.40.50.140:FF:000045">
    <property type="entry name" value="Phenylalanine--tRNA ligase beta subunit"/>
    <property type="match status" value="1"/>
</dbReference>
<comment type="catalytic activity">
    <reaction evidence="14 15">
        <text>tRNA(Phe) + L-phenylalanine + ATP = L-phenylalanyl-tRNA(Phe) + AMP + diphosphate + H(+)</text>
        <dbReference type="Rhea" id="RHEA:19413"/>
        <dbReference type="Rhea" id="RHEA-COMP:9668"/>
        <dbReference type="Rhea" id="RHEA-COMP:9699"/>
        <dbReference type="ChEBI" id="CHEBI:15378"/>
        <dbReference type="ChEBI" id="CHEBI:30616"/>
        <dbReference type="ChEBI" id="CHEBI:33019"/>
        <dbReference type="ChEBI" id="CHEBI:58095"/>
        <dbReference type="ChEBI" id="CHEBI:78442"/>
        <dbReference type="ChEBI" id="CHEBI:78531"/>
        <dbReference type="ChEBI" id="CHEBI:456215"/>
        <dbReference type="EC" id="6.1.1.20"/>
    </reaction>
</comment>
<dbReference type="EC" id="6.1.1.20" evidence="15"/>
<comment type="similarity">
    <text evidence="2 15">Belongs to the phenylalanyl-tRNA synthetase beta subunit family. Type 1 subfamily.</text>
</comment>
<dbReference type="CDD" id="cd02796">
    <property type="entry name" value="tRNA_bind_bactPheRS"/>
    <property type="match status" value="1"/>
</dbReference>
<keyword evidence="11 16" id="KW-0694">RNA-binding</keyword>
<evidence type="ECO:0000256" key="13">
    <source>
        <dbReference type="ARBA" id="ARBA00023146"/>
    </source>
</evidence>
<dbReference type="GO" id="GO:0000287">
    <property type="term" value="F:magnesium ion binding"/>
    <property type="evidence" value="ECO:0007669"/>
    <property type="project" value="UniProtKB-UniRule"/>
</dbReference>
<dbReference type="InterPro" id="IPR033714">
    <property type="entry name" value="tRNA_bind_bactPheRS"/>
</dbReference>
<dbReference type="Pfam" id="PF03147">
    <property type="entry name" value="FDX-ACB"/>
    <property type="match status" value="1"/>
</dbReference>
<dbReference type="FunFam" id="3.50.40.10:FF:000001">
    <property type="entry name" value="Phenylalanine--tRNA ligase beta subunit"/>
    <property type="match status" value="1"/>
</dbReference>
<dbReference type="Gene3D" id="3.30.56.10">
    <property type="match status" value="2"/>
</dbReference>
<protein>
    <recommendedName>
        <fullName evidence="15">Phenylalanine--tRNA ligase beta subunit</fullName>
        <ecNumber evidence="15">6.1.1.20</ecNumber>
    </recommendedName>
    <alternativeName>
        <fullName evidence="15">Phenylalanyl-tRNA synthetase beta subunit</fullName>
        <shortName evidence="15">PheRS</shortName>
    </alternativeName>
</protein>
<evidence type="ECO:0000313" key="21">
    <source>
        <dbReference type="Proteomes" id="UP000661691"/>
    </source>
</evidence>
<keyword evidence="4 15" id="KW-0963">Cytoplasm</keyword>
<feature type="binding site" evidence="15">
    <location>
        <position position="471"/>
    </location>
    <ligand>
        <name>Mg(2+)</name>
        <dbReference type="ChEBI" id="CHEBI:18420"/>
        <note>shared with alpha subunit</note>
    </ligand>
</feature>
<evidence type="ECO:0000256" key="10">
    <source>
        <dbReference type="ARBA" id="ARBA00022842"/>
    </source>
</evidence>
<evidence type="ECO:0000256" key="5">
    <source>
        <dbReference type="ARBA" id="ARBA00022555"/>
    </source>
</evidence>
<dbReference type="PANTHER" id="PTHR10947">
    <property type="entry name" value="PHENYLALANYL-TRNA SYNTHETASE BETA CHAIN AND LEUCINE-RICH REPEAT-CONTAINING PROTEIN 47"/>
    <property type="match status" value="1"/>
</dbReference>
<comment type="subcellular location">
    <subcellularLocation>
        <location evidence="1 15">Cytoplasm</location>
    </subcellularLocation>
</comment>
<evidence type="ECO:0000256" key="1">
    <source>
        <dbReference type="ARBA" id="ARBA00004496"/>
    </source>
</evidence>
<dbReference type="InterPro" id="IPR012340">
    <property type="entry name" value="NA-bd_OB-fold"/>
</dbReference>
<dbReference type="Proteomes" id="UP000661691">
    <property type="component" value="Unassembled WGS sequence"/>
</dbReference>
<dbReference type="FunFam" id="3.30.70.380:FF:000001">
    <property type="entry name" value="Phenylalanine--tRNA ligase beta subunit"/>
    <property type="match status" value="1"/>
</dbReference>
<feature type="binding site" evidence="15">
    <location>
        <position position="470"/>
    </location>
    <ligand>
        <name>Mg(2+)</name>
        <dbReference type="ChEBI" id="CHEBI:18420"/>
        <note>shared with alpha subunit</note>
    </ligand>
</feature>
<dbReference type="Gene3D" id="3.50.40.10">
    <property type="entry name" value="Phenylalanyl-trna Synthetase, Chain B, domain 3"/>
    <property type="match status" value="1"/>
</dbReference>
<dbReference type="PROSITE" id="PS51447">
    <property type="entry name" value="FDX_ACB"/>
    <property type="match status" value="1"/>
</dbReference>
<evidence type="ECO:0000259" key="18">
    <source>
        <dbReference type="PROSITE" id="PS51447"/>
    </source>
</evidence>
<feature type="binding site" evidence="15">
    <location>
        <position position="461"/>
    </location>
    <ligand>
        <name>Mg(2+)</name>
        <dbReference type="ChEBI" id="CHEBI:18420"/>
        <note>shared with alpha subunit</note>
    </ligand>
</feature>
<dbReference type="FunFam" id="3.30.930.10:FF:000022">
    <property type="entry name" value="Phenylalanine--tRNA ligase beta subunit"/>
    <property type="match status" value="1"/>
</dbReference>
<evidence type="ECO:0000313" key="20">
    <source>
        <dbReference type="EMBL" id="MBD1372820.1"/>
    </source>
</evidence>
<dbReference type="HAMAP" id="MF_00283">
    <property type="entry name" value="Phe_tRNA_synth_beta1"/>
    <property type="match status" value="1"/>
</dbReference>
<dbReference type="EMBL" id="JACXAH010000014">
    <property type="protein sequence ID" value="MBD1372820.1"/>
    <property type="molecule type" value="Genomic_DNA"/>
</dbReference>